<keyword evidence="1" id="KW-1133">Transmembrane helix</keyword>
<organism evidence="2">
    <name type="scientific">Arthrobacter sp. K5</name>
    <dbReference type="NCBI Taxonomy" id="2839623"/>
    <lineage>
        <taxon>Bacteria</taxon>
        <taxon>Bacillati</taxon>
        <taxon>Actinomycetota</taxon>
        <taxon>Actinomycetes</taxon>
        <taxon>Micrococcales</taxon>
        <taxon>Micrococcaceae</taxon>
        <taxon>Arthrobacter</taxon>
    </lineage>
</organism>
<reference evidence="2" key="1">
    <citation type="submission" date="2024-06" db="EMBL/GenBank/DDBJ databases">
        <title>Biodegradation of dimethachlon by Arthrobacter sp. K5: mechanistic insights and ecological implications.</title>
        <authorList>
            <person name="Hu S."/>
            <person name="Lu P."/>
        </authorList>
    </citation>
    <scope>NUCLEOTIDE SEQUENCE</scope>
    <source>
        <strain evidence="2">K5</strain>
    </source>
</reference>
<dbReference type="AlphaFoldDB" id="A0AAU8ERW0"/>
<evidence type="ECO:0000256" key="1">
    <source>
        <dbReference type="SAM" id="Phobius"/>
    </source>
</evidence>
<dbReference type="EMBL" id="CP159279">
    <property type="protein sequence ID" value="XCH11679.1"/>
    <property type="molecule type" value="Genomic_DNA"/>
</dbReference>
<evidence type="ECO:0008006" key="3">
    <source>
        <dbReference type="Google" id="ProtNLM"/>
    </source>
</evidence>
<keyword evidence="1" id="KW-0812">Transmembrane</keyword>
<gene>
    <name evidence="2" type="ORF">ABRP34_01270</name>
</gene>
<keyword evidence="1" id="KW-0472">Membrane</keyword>
<protein>
    <recommendedName>
        <fullName evidence="3">DUF131 domain-containing protein</fullName>
    </recommendedName>
</protein>
<feature type="transmembrane region" description="Helical" evidence="1">
    <location>
        <begin position="43"/>
        <end position="71"/>
    </location>
</feature>
<name>A0AAU8ERW0_9MICC</name>
<dbReference type="RefSeq" id="WP_353711940.1">
    <property type="nucleotide sequence ID" value="NZ_CP159279.1"/>
</dbReference>
<proteinExistence type="predicted"/>
<evidence type="ECO:0000313" key="2">
    <source>
        <dbReference type="EMBL" id="XCH11679.1"/>
    </source>
</evidence>
<accession>A0AAU8ERW0</accession>
<sequence length="73" mass="7786">MEIFAVVIAVILTLVCAIAGVREWAGGEPRPGIMLLTLSPVVGVIFYFLAAIAIILVIGALVLFFVIWTLVNS</sequence>